<dbReference type="Pfam" id="PF00332">
    <property type="entry name" value="Glyco_hydro_17"/>
    <property type="match status" value="1"/>
</dbReference>
<dbReference type="GO" id="GO:0004553">
    <property type="term" value="F:hydrolase activity, hydrolyzing O-glycosyl compounds"/>
    <property type="evidence" value="ECO:0007669"/>
    <property type="project" value="InterPro"/>
</dbReference>
<keyword evidence="2" id="KW-0378">Hydrolase</keyword>
<gene>
    <name evidence="5" type="ORF">TRITD_1Av1G013580</name>
</gene>
<dbReference type="EMBL" id="LT934111">
    <property type="protein sequence ID" value="VAH01181.1"/>
    <property type="molecule type" value="Genomic_DNA"/>
</dbReference>
<evidence type="ECO:0000313" key="6">
    <source>
        <dbReference type="Proteomes" id="UP000324705"/>
    </source>
</evidence>
<evidence type="ECO:0000313" key="5">
    <source>
        <dbReference type="EMBL" id="VAH01181.1"/>
    </source>
</evidence>
<dbReference type="SUPFAM" id="SSF51445">
    <property type="entry name" value="(Trans)glycosidases"/>
    <property type="match status" value="1"/>
</dbReference>
<dbReference type="AlphaFoldDB" id="A0A9R0PTX7"/>
<sequence>MRLVGEGKGTPLRPDGALRVYMFALFNENMKPGPSSERNYGLFKPDGTPVYELAYRLPKDNATTSSGAGGTGSITGGGPQSNGYYSISASSAKANMGRALPFAFSMLCIDSFLN</sequence>
<dbReference type="GO" id="GO:0005975">
    <property type="term" value="P:carbohydrate metabolic process"/>
    <property type="evidence" value="ECO:0007669"/>
    <property type="project" value="InterPro"/>
</dbReference>
<proteinExistence type="inferred from homology"/>
<dbReference type="PANTHER" id="PTHR32227">
    <property type="entry name" value="GLUCAN ENDO-1,3-BETA-GLUCOSIDASE BG1-RELATED-RELATED"/>
    <property type="match status" value="1"/>
</dbReference>
<dbReference type="Gene3D" id="3.20.20.80">
    <property type="entry name" value="Glycosidases"/>
    <property type="match status" value="1"/>
</dbReference>
<dbReference type="Proteomes" id="UP000324705">
    <property type="component" value="Chromosome 1A"/>
</dbReference>
<evidence type="ECO:0000256" key="4">
    <source>
        <dbReference type="RuleBase" id="RU004335"/>
    </source>
</evidence>
<evidence type="ECO:0000256" key="1">
    <source>
        <dbReference type="ARBA" id="ARBA00008773"/>
    </source>
</evidence>
<comment type="similarity">
    <text evidence="1 4">Belongs to the glycosyl hydrolase 17 family.</text>
</comment>
<evidence type="ECO:0000256" key="2">
    <source>
        <dbReference type="ARBA" id="ARBA00022801"/>
    </source>
</evidence>
<evidence type="ECO:0000256" key="3">
    <source>
        <dbReference type="ARBA" id="ARBA00023295"/>
    </source>
</evidence>
<dbReference type="InterPro" id="IPR044965">
    <property type="entry name" value="Glyco_hydro_17_plant"/>
</dbReference>
<dbReference type="InterPro" id="IPR000490">
    <property type="entry name" value="Glyco_hydro_17"/>
</dbReference>
<protein>
    <recommendedName>
        <fullName evidence="7">Glucan endo-1,3-beta-D-glucosidase</fullName>
    </recommendedName>
</protein>
<keyword evidence="3" id="KW-0326">Glycosidase</keyword>
<organism evidence="5 6">
    <name type="scientific">Triticum turgidum subsp. durum</name>
    <name type="common">Durum wheat</name>
    <name type="synonym">Triticum durum</name>
    <dbReference type="NCBI Taxonomy" id="4567"/>
    <lineage>
        <taxon>Eukaryota</taxon>
        <taxon>Viridiplantae</taxon>
        <taxon>Streptophyta</taxon>
        <taxon>Embryophyta</taxon>
        <taxon>Tracheophyta</taxon>
        <taxon>Spermatophyta</taxon>
        <taxon>Magnoliopsida</taxon>
        <taxon>Liliopsida</taxon>
        <taxon>Poales</taxon>
        <taxon>Poaceae</taxon>
        <taxon>BOP clade</taxon>
        <taxon>Pooideae</taxon>
        <taxon>Triticodae</taxon>
        <taxon>Triticeae</taxon>
        <taxon>Triticinae</taxon>
        <taxon>Triticum</taxon>
    </lineage>
</organism>
<reference evidence="5 6" key="1">
    <citation type="submission" date="2017-09" db="EMBL/GenBank/DDBJ databases">
        <authorList>
            <consortium name="International Durum Wheat Genome Sequencing Consortium (IDWGSC)"/>
            <person name="Milanesi L."/>
        </authorList>
    </citation>
    <scope>NUCLEOTIDE SEQUENCE [LARGE SCALE GENOMIC DNA]</scope>
    <source>
        <strain evidence="6">cv. Svevo</strain>
    </source>
</reference>
<accession>A0A9R0PTX7</accession>
<dbReference type="InterPro" id="IPR017853">
    <property type="entry name" value="GH"/>
</dbReference>
<name>A0A9R0PTX7_TRITD</name>
<dbReference type="Gramene" id="TRITD1Av1G013580.2">
    <property type="protein sequence ID" value="TRITD1Av1G013580.2"/>
    <property type="gene ID" value="TRITD1Av1G013580"/>
</dbReference>
<evidence type="ECO:0008006" key="7">
    <source>
        <dbReference type="Google" id="ProtNLM"/>
    </source>
</evidence>
<keyword evidence="6" id="KW-1185">Reference proteome</keyword>